<dbReference type="GO" id="GO:0006777">
    <property type="term" value="P:Mo-molybdopterin cofactor biosynthetic process"/>
    <property type="evidence" value="ECO:0007669"/>
    <property type="project" value="UniProtKB-KW"/>
</dbReference>
<keyword evidence="2 8" id="KW-0808">Transferase</keyword>
<evidence type="ECO:0000313" key="11">
    <source>
        <dbReference type="EMBL" id="KRU12873.1"/>
    </source>
</evidence>
<dbReference type="Proteomes" id="UP000028042">
    <property type="component" value="Unassembled WGS sequence"/>
</dbReference>
<dbReference type="GO" id="GO:0005525">
    <property type="term" value="F:GTP binding"/>
    <property type="evidence" value="ECO:0007669"/>
    <property type="project" value="UniProtKB-UniRule"/>
</dbReference>
<evidence type="ECO:0000256" key="8">
    <source>
        <dbReference type="HAMAP-Rule" id="MF_00316"/>
    </source>
</evidence>
<dbReference type="Gene3D" id="3.90.550.10">
    <property type="entry name" value="Spore Coat Polysaccharide Biosynthesis Protein SpsA, Chain A"/>
    <property type="match status" value="1"/>
</dbReference>
<dbReference type="GO" id="GO:0005737">
    <property type="term" value="C:cytoplasm"/>
    <property type="evidence" value="ECO:0007669"/>
    <property type="project" value="UniProtKB-SubCell"/>
</dbReference>
<dbReference type="AlphaFoldDB" id="A0A0H3IZZ8"/>
<dbReference type="KEGG" id="cpat:CLPA_c10310"/>
<keyword evidence="5 8" id="KW-0460">Magnesium</keyword>
<evidence type="ECO:0000259" key="9">
    <source>
        <dbReference type="Pfam" id="PF12804"/>
    </source>
</evidence>
<dbReference type="PATRIC" id="fig|1262449.3.peg.1936"/>
<dbReference type="GeneID" id="93073229"/>
<dbReference type="EMBL" id="JPGY02000001">
    <property type="protein sequence ID" value="KRU12873.1"/>
    <property type="molecule type" value="Genomic_DNA"/>
</dbReference>
<dbReference type="EMBL" id="CP009268">
    <property type="protein sequence ID" value="AJA51119.1"/>
    <property type="molecule type" value="Genomic_DNA"/>
</dbReference>
<feature type="binding site" evidence="8">
    <location>
        <position position="98"/>
    </location>
    <ligand>
        <name>Mg(2+)</name>
        <dbReference type="ChEBI" id="CHEBI:18420"/>
    </ligand>
</feature>
<dbReference type="CDD" id="cd02503">
    <property type="entry name" value="MobA"/>
    <property type="match status" value="1"/>
</dbReference>
<reference evidence="10 13" key="1">
    <citation type="journal article" date="2015" name="Genome Announc.">
        <title>Complete Genome Sequence of the Nitrogen-Fixing and Solvent-Producing Clostridium pasteurianum DSM 525.</title>
        <authorList>
            <person name="Poehlein A."/>
            <person name="Grosse-Honebrink A."/>
            <person name="Zhang Y."/>
            <person name="Minton N.P."/>
            <person name="Daniel R."/>
        </authorList>
    </citation>
    <scope>NUCLEOTIDE SEQUENCE [LARGE SCALE GENOMIC DNA]</scope>
    <source>
        <strain evidence="10">DSM 525</strain>
        <strain evidence="13">DSM 525 / ATCC 6013</strain>
    </source>
</reference>
<keyword evidence="4 8" id="KW-0547">Nucleotide-binding</keyword>
<keyword evidence="1 8" id="KW-0963">Cytoplasm</keyword>
<dbReference type="HAMAP" id="MF_00316">
    <property type="entry name" value="MobA"/>
    <property type="match status" value="1"/>
</dbReference>
<evidence type="ECO:0000313" key="12">
    <source>
        <dbReference type="Proteomes" id="UP000028042"/>
    </source>
</evidence>
<comment type="caution">
    <text evidence="8">Lacks conserved residue(s) required for the propagation of feature annotation.</text>
</comment>
<evidence type="ECO:0000256" key="5">
    <source>
        <dbReference type="ARBA" id="ARBA00022842"/>
    </source>
</evidence>
<dbReference type="GO" id="GO:0061603">
    <property type="term" value="F:molybdenum cofactor guanylyltransferase activity"/>
    <property type="evidence" value="ECO:0007669"/>
    <property type="project" value="UniProtKB-EC"/>
</dbReference>
<dbReference type="Pfam" id="PF12804">
    <property type="entry name" value="NTP_transf_3"/>
    <property type="match status" value="1"/>
</dbReference>
<sequence>MDRFKTAVILAGGKSSRMGFDKQFLKIGEKRLMDILINEIKEEFQDIIIVTNKPKEYKSLYKSCRIVSDEIESQGPLSGIHIGLKESKSKYAYFIACDMPKVNIPYIRYMKEELIKTDADACVTEAGCRMQPFNAFYSKEVFYKIEDLLREGKRSMFSFINIINTHFIDEDTAKKYNKDFNMFFNLNTPEDLKDFQVKLYNPKNMDKNIEK</sequence>
<feature type="binding site" evidence="8">
    <location>
        <position position="22"/>
    </location>
    <ligand>
        <name>GTP</name>
        <dbReference type="ChEBI" id="CHEBI:37565"/>
    </ligand>
</feature>
<evidence type="ECO:0000256" key="4">
    <source>
        <dbReference type="ARBA" id="ARBA00022741"/>
    </source>
</evidence>
<evidence type="ECO:0000256" key="2">
    <source>
        <dbReference type="ARBA" id="ARBA00022679"/>
    </source>
</evidence>
<feature type="binding site" evidence="8">
    <location>
        <begin position="10"/>
        <end position="12"/>
    </location>
    <ligand>
        <name>GTP</name>
        <dbReference type="ChEBI" id="CHEBI:37565"/>
    </ligand>
</feature>
<protein>
    <recommendedName>
        <fullName evidence="8">Probable molybdenum cofactor guanylyltransferase</fullName>
        <shortName evidence="8">MoCo guanylyltransferase</shortName>
        <ecNumber evidence="8">2.7.7.77</ecNumber>
    </recommendedName>
    <alternativeName>
        <fullName evidence="8">GTP:molybdopterin guanylyltransferase</fullName>
    </alternativeName>
    <alternativeName>
        <fullName evidence="8">Mo-MPT guanylyltransferase</fullName>
    </alternativeName>
    <alternativeName>
        <fullName evidence="8">Molybdopterin guanylyltransferase</fullName>
    </alternativeName>
    <alternativeName>
        <fullName evidence="8">Molybdopterin-guanine dinucleotide synthase</fullName>
        <shortName evidence="8">MGD synthase</shortName>
    </alternativeName>
</protein>
<dbReference type="EC" id="2.7.7.77" evidence="8"/>
<comment type="similarity">
    <text evidence="8">Belongs to the MobA family.</text>
</comment>
<comment type="function">
    <text evidence="8">Transfers a GMP moiety from GTP to Mo-molybdopterin (Mo-MPT) cofactor (Moco or molybdenum cofactor) to form Mo-molybdopterin guanine dinucleotide (Mo-MGD) cofactor.</text>
</comment>
<dbReference type="InterPro" id="IPR029044">
    <property type="entry name" value="Nucleotide-diphossugar_trans"/>
</dbReference>
<keyword evidence="7 8" id="KW-0501">Molybdenum cofactor biosynthesis</keyword>
<dbReference type="SUPFAM" id="SSF53448">
    <property type="entry name" value="Nucleotide-diphospho-sugar transferases"/>
    <property type="match status" value="1"/>
</dbReference>
<gene>
    <name evidence="8 10" type="primary">mobA</name>
    <name evidence="10" type="ORF">CLPA_c10310</name>
    <name evidence="11" type="ORF">CP6013_02121</name>
</gene>
<evidence type="ECO:0000256" key="7">
    <source>
        <dbReference type="ARBA" id="ARBA00023150"/>
    </source>
</evidence>
<dbReference type="RefSeq" id="WP_003444660.1">
    <property type="nucleotide sequence ID" value="NZ_ANZB01000005.1"/>
</dbReference>
<feature type="domain" description="MobA-like NTP transferase" evidence="9">
    <location>
        <begin position="7"/>
        <end position="157"/>
    </location>
</feature>
<comment type="cofactor">
    <cofactor evidence="8">
        <name>Mg(2+)</name>
        <dbReference type="ChEBI" id="CHEBI:18420"/>
    </cofactor>
</comment>
<dbReference type="eggNOG" id="COG0746">
    <property type="taxonomic scope" value="Bacteria"/>
</dbReference>
<dbReference type="Proteomes" id="UP000030905">
    <property type="component" value="Chromosome"/>
</dbReference>
<feature type="binding site" evidence="8">
    <location>
        <position position="69"/>
    </location>
    <ligand>
        <name>GTP</name>
        <dbReference type="ChEBI" id="CHEBI:37565"/>
    </ligand>
</feature>
<dbReference type="KEGG" id="cpae:CPAST_c10310"/>
<dbReference type="PANTHER" id="PTHR19136">
    <property type="entry name" value="MOLYBDENUM COFACTOR GUANYLYLTRANSFERASE"/>
    <property type="match status" value="1"/>
</dbReference>
<evidence type="ECO:0000313" key="10">
    <source>
        <dbReference type="EMBL" id="AJA51119.1"/>
    </source>
</evidence>
<feature type="binding site" evidence="8">
    <location>
        <position position="98"/>
    </location>
    <ligand>
        <name>GTP</name>
        <dbReference type="ChEBI" id="CHEBI:37565"/>
    </ligand>
</feature>
<reference evidence="11" key="2">
    <citation type="submission" date="2015-10" db="EMBL/GenBank/DDBJ databases">
        <title>Improved Draft Genome Sequence of Clostridium pasteurianum Strain ATCC 6013 (DSM 525) Using a Hybrid Next-Generation Sequencing Approach.</title>
        <authorList>
            <person name="Pyne M.E."/>
            <person name="Utturkar S.M."/>
            <person name="Brown S.D."/>
            <person name="Moo-Young M."/>
            <person name="Chung D.A."/>
            <person name="Chou P.C."/>
        </authorList>
    </citation>
    <scope>NUCLEOTIDE SEQUENCE</scope>
    <source>
        <strain evidence="11">ATCC 6013</strain>
    </source>
</reference>
<comment type="catalytic activity">
    <reaction evidence="8">
        <text>Mo-molybdopterin + GTP + H(+) = Mo-molybdopterin guanine dinucleotide + diphosphate</text>
        <dbReference type="Rhea" id="RHEA:34243"/>
        <dbReference type="ChEBI" id="CHEBI:15378"/>
        <dbReference type="ChEBI" id="CHEBI:33019"/>
        <dbReference type="ChEBI" id="CHEBI:37565"/>
        <dbReference type="ChEBI" id="CHEBI:71302"/>
        <dbReference type="ChEBI" id="CHEBI:71310"/>
        <dbReference type="EC" id="2.7.7.77"/>
    </reaction>
</comment>
<keyword evidence="10" id="KW-0548">Nucleotidyltransferase</keyword>
<keyword evidence="3 8" id="KW-0479">Metal-binding</keyword>
<evidence type="ECO:0000256" key="6">
    <source>
        <dbReference type="ARBA" id="ARBA00023134"/>
    </source>
</evidence>
<keyword evidence="6 8" id="KW-0342">GTP-binding</keyword>
<proteinExistence type="inferred from homology"/>
<name>A0A0H3IZZ8_CLOPA</name>
<dbReference type="PANTHER" id="PTHR19136:SF81">
    <property type="entry name" value="MOLYBDENUM COFACTOR GUANYLYLTRANSFERASE"/>
    <property type="match status" value="1"/>
</dbReference>
<evidence type="ECO:0000313" key="13">
    <source>
        <dbReference type="Proteomes" id="UP000030905"/>
    </source>
</evidence>
<reference evidence="11 12" key="3">
    <citation type="journal article" name="Genome Announc.">
        <title>Improved Draft Genome Sequence of Clostridium pasteurianum Strain ATCC 6013 (DSM 525) Using a Hybrid Next-Generation Sequencing Approach.</title>
        <authorList>
            <person name="Pyne M.E."/>
            <person name="Utturkar S."/>
            <person name="Brown S.D."/>
            <person name="Moo-Young M."/>
            <person name="Chung D.A."/>
            <person name="Chou C.P."/>
        </authorList>
    </citation>
    <scope>NUCLEOTIDE SEQUENCE [LARGE SCALE GENOMIC DNA]</scope>
    <source>
        <strain evidence="11 12">ATCC 6013</strain>
    </source>
</reference>
<evidence type="ECO:0000256" key="1">
    <source>
        <dbReference type="ARBA" id="ARBA00022490"/>
    </source>
</evidence>
<dbReference type="InterPro" id="IPR025877">
    <property type="entry name" value="MobA-like_NTP_Trfase"/>
</dbReference>
<comment type="subcellular location">
    <subcellularLocation>
        <location evidence="8">Cytoplasm</location>
    </subcellularLocation>
</comment>
<accession>A0A0H3IZZ8</accession>
<dbReference type="GO" id="GO:0046872">
    <property type="term" value="F:metal ion binding"/>
    <property type="evidence" value="ECO:0007669"/>
    <property type="project" value="UniProtKB-KW"/>
</dbReference>
<evidence type="ECO:0000256" key="3">
    <source>
        <dbReference type="ARBA" id="ARBA00022723"/>
    </source>
</evidence>
<dbReference type="InterPro" id="IPR013482">
    <property type="entry name" value="Molybde_CF_guanTrfase"/>
</dbReference>
<keyword evidence="13" id="KW-1185">Reference proteome</keyword>
<comment type="domain">
    <text evidence="8">The N-terminal domain determines nucleotide recognition and specific binding, while the C-terminal domain determines the specific binding to the target protein.</text>
</comment>
<organism evidence="10 13">
    <name type="scientific">Clostridium pasteurianum DSM 525 = ATCC 6013</name>
    <dbReference type="NCBI Taxonomy" id="1262449"/>
    <lineage>
        <taxon>Bacteria</taxon>
        <taxon>Bacillati</taxon>
        <taxon>Bacillota</taxon>
        <taxon>Clostridia</taxon>
        <taxon>Eubacteriales</taxon>
        <taxon>Clostridiaceae</taxon>
        <taxon>Clostridium</taxon>
    </lineage>
</organism>